<protein>
    <submittedName>
        <fullName evidence="1">Neuferricin-like protein</fullName>
    </submittedName>
</protein>
<dbReference type="EMBL" id="JWZX01002638">
    <property type="protein sequence ID" value="KOO27977.1"/>
    <property type="molecule type" value="Genomic_DNA"/>
</dbReference>
<comment type="caution">
    <text evidence="1">The sequence shown here is derived from an EMBL/GenBank/DDBJ whole genome shotgun (WGS) entry which is preliminary data.</text>
</comment>
<dbReference type="Proteomes" id="UP000037460">
    <property type="component" value="Unassembled WGS sequence"/>
</dbReference>
<accession>A0A0M0JNW7</accession>
<dbReference type="GO" id="GO:0012505">
    <property type="term" value="C:endomembrane system"/>
    <property type="evidence" value="ECO:0007669"/>
    <property type="project" value="TreeGrafter"/>
</dbReference>
<organism evidence="1 2">
    <name type="scientific">Chrysochromulina tobinii</name>
    <dbReference type="NCBI Taxonomy" id="1460289"/>
    <lineage>
        <taxon>Eukaryota</taxon>
        <taxon>Haptista</taxon>
        <taxon>Haptophyta</taxon>
        <taxon>Prymnesiophyceae</taxon>
        <taxon>Prymnesiales</taxon>
        <taxon>Chrysochromulinaceae</taxon>
        <taxon>Chrysochromulina</taxon>
    </lineage>
</organism>
<evidence type="ECO:0000313" key="2">
    <source>
        <dbReference type="Proteomes" id="UP000037460"/>
    </source>
</evidence>
<dbReference type="PANTHER" id="PTHR10281">
    <property type="entry name" value="MEMBRANE-ASSOCIATED PROGESTERONE RECEPTOR COMPONENT-RELATED"/>
    <property type="match status" value="1"/>
</dbReference>
<proteinExistence type="predicted"/>
<sequence length="217" mass="23202">MQEPPATLPPLLLVIIGEVYDVSAGRVHYDSGTGYEGFCNGSDVSRAFLTADFEKDATDDLDDLKPGECLGISGWARFYANHSNYTFAGLMHGRFYNASGAPTDALRRFRECLGLGLAAKEVARAAADAAPACGKSSPPPQPMYAHGKWTTFTCAAPLTPRRIVFPGERGDVCACLPAKGDPAWDPTALGLADDPELPQPYNRQDCIEASSCTVRLA</sequence>
<dbReference type="Gene3D" id="3.10.120.10">
    <property type="entry name" value="Cytochrome b5-like heme/steroid binding domain"/>
    <property type="match status" value="1"/>
</dbReference>
<keyword evidence="2" id="KW-1185">Reference proteome</keyword>
<dbReference type="InterPro" id="IPR036400">
    <property type="entry name" value="Cyt_B5-like_heme/steroid_sf"/>
</dbReference>
<name>A0A0M0JNW7_9EUKA</name>
<dbReference type="SUPFAM" id="SSF55856">
    <property type="entry name" value="Cytochrome b5-like heme/steroid binding domain"/>
    <property type="match status" value="1"/>
</dbReference>
<dbReference type="AlphaFoldDB" id="A0A0M0JNW7"/>
<evidence type="ECO:0000313" key="1">
    <source>
        <dbReference type="EMBL" id="KOO27977.1"/>
    </source>
</evidence>
<dbReference type="PANTHER" id="PTHR10281:SF4">
    <property type="entry name" value="NEUFERRICIN"/>
    <property type="match status" value="1"/>
</dbReference>
<dbReference type="InterPro" id="IPR050577">
    <property type="entry name" value="MAPR/NEUFC/NENF-like"/>
</dbReference>
<gene>
    <name evidence="1" type="ORF">Ctob_009672</name>
</gene>
<dbReference type="OrthoDB" id="10257697at2759"/>
<reference evidence="2" key="1">
    <citation type="journal article" date="2015" name="PLoS Genet.">
        <title>Genome Sequence and Transcriptome Analyses of Chrysochromulina tobin: Metabolic Tools for Enhanced Algal Fitness in the Prominent Order Prymnesiales (Haptophyceae).</title>
        <authorList>
            <person name="Hovde B.T."/>
            <person name="Deodato C.R."/>
            <person name="Hunsperger H.M."/>
            <person name="Ryken S.A."/>
            <person name="Yost W."/>
            <person name="Jha R.K."/>
            <person name="Patterson J."/>
            <person name="Monnat R.J. Jr."/>
            <person name="Barlow S.B."/>
            <person name="Starkenburg S.R."/>
            <person name="Cattolico R.A."/>
        </authorList>
    </citation>
    <scope>NUCLEOTIDE SEQUENCE</scope>
    <source>
        <strain evidence="2">CCMP291</strain>
    </source>
</reference>
<dbReference type="GO" id="GO:0016020">
    <property type="term" value="C:membrane"/>
    <property type="evidence" value="ECO:0007669"/>
    <property type="project" value="TreeGrafter"/>
</dbReference>